<dbReference type="Proteomes" id="UP001549691">
    <property type="component" value="Unassembled WGS sequence"/>
</dbReference>
<feature type="chain" id="PRO_5046043240" evidence="1">
    <location>
        <begin position="29"/>
        <end position="958"/>
    </location>
</feature>
<reference evidence="2 3" key="1">
    <citation type="submission" date="2024-07" db="EMBL/GenBank/DDBJ databases">
        <title>Uliginosibacterium flavum JJ3220;KACC:17644.</title>
        <authorList>
            <person name="Kim M.K."/>
        </authorList>
    </citation>
    <scope>NUCLEOTIDE SEQUENCE [LARGE SCALE GENOMIC DNA]</scope>
    <source>
        <strain evidence="2 3">KACC:17644</strain>
    </source>
</reference>
<evidence type="ECO:0000313" key="3">
    <source>
        <dbReference type="Proteomes" id="UP001549691"/>
    </source>
</evidence>
<dbReference type="RefSeq" id="WP_354601650.1">
    <property type="nucleotide sequence ID" value="NZ_JBEWZI010000014.1"/>
</dbReference>
<name>A0ABV2TMN4_9RHOO</name>
<evidence type="ECO:0000313" key="2">
    <source>
        <dbReference type="EMBL" id="MET7015188.1"/>
    </source>
</evidence>
<proteinExistence type="predicted"/>
<sequence>MMMHAQIRRLGAAGMVGLYLFASSAALAAATCGTAPDAALSVIGDHKIDFSGSGGNNSCTNKIILYNSPTVSANKGRLLQALIDTTTVNSDEECKSINTDVSGDTGVAVKADGSPAAVRPEIPFLASSSSFYVRLSTDGQLNTTNVQNLNIPASDANLNAALKLPGSGGQGSLATAGSSYVVTMPGGDYGEISVNAKTKIIFSGPVKIKTLYCTSSGGVVFAKGQNYIDEFSHSAGCPIITDPLASSDDPVVLNFLGNIPSSSIKGVQLKAGPTCINYAPASGVDCGQAQAPRAMGEQNSNNLEINVLNGALDAQAGISIAANIYVQHAGAYLGTGPFTLVGSITAAGDIGMQANNKTQFYFKSKAGGSTDMSAYSLSPPAVEKISQTGSIIYRTMQADYQADGSLGTSGHLKAFKLKSDSTQETAPLWDAADRQNVTNRNEKIRTQVAGSFGGTASDFELLSTTAAAAFTGTVGVETLTSSAAQILDPTNAAYAAKLGGRDKTALLGTPWRTNPIIVGKSVLFATDDGILYSVKAGELADGGGALNWGWIPRQLLPHTAKYADLALKHPWGQIAAITQTVKDSSDNYVTETYVVGTAMGGQVHFSIKVSADGDVLQGVSWLDDSVGKFSPGSASLAGDAAGVKAMSANWQGIAGGPSGGAAPTPAAADSGGDPLKVAYVYGDSTAGVELMVRRLDGKDASVPTAVKFKTASGGLAVLPAAAAPVVKVSSNLLYVTDDAIYFGTSSGRVERSDTTGQLVASPGDKDLLATDAILNVNGAPVASGNGSGVVLTAQTARRLTVLKYVGGTWTAPVWWTGLSASGDAESSGENVPKIVTGAGYTTKITAAPDIVNGKVIMYVTKTKVIDSCTTETKGYAFGPLDLLTGAAAPAGSTFKVTENIADNLMNLIGDGQAVGGSGTIFNGKTGVLTGSSKDTGLLAPGAGQIKQRLNWRELTNFF</sequence>
<keyword evidence="1" id="KW-0732">Signal</keyword>
<keyword evidence="3" id="KW-1185">Reference proteome</keyword>
<organism evidence="2 3">
    <name type="scientific">Uliginosibacterium flavum</name>
    <dbReference type="NCBI Taxonomy" id="1396831"/>
    <lineage>
        <taxon>Bacteria</taxon>
        <taxon>Pseudomonadati</taxon>
        <taxon>Pseudomonadota</taxon>
        <taxon>Betaproteobacteria</taxon>
        <taxon>Rhodocyclales</taxon>
        <taxon>Zoogloeaceae</taxon>
        <taxon>Uliginosibacterium</taxon>
    </lineage>
</organism>
<feature type="signal peptide" evidence="1">
    <location>
        <begin position="1"/>
        <end position="28"/>
    </location>
</feature>
<accession>A0ABV2TMN4</accession>
<gene>
    <name evidence="2" type="ORF">ABXR19_13415</name>
</gene>
<comment type="caution">
    <text evidence="2">The sequence shown here is derived from an EMBL/GenBank/DDBJ whole genome shotgun (WGS) entry which is preliminary data.</text>
</comment>
<dbReference type="EMBL" id="JBEWZI010000014">
    <property type="protein sequence ID" value="MET7015188.1"/>
    <property type="molecule type" value="Genomic_DNA"/>
</dbReference>
<evidence type="ECO:0000256" key="1">
    <source>
        <dbReference type="SAM" id="SignalP"/>
    </source>
</evidence>
<protein>
    <submittedName>
        <fullName evidence="2">Uncharacterized protein</fullName>
    </submittedName>
</protein>